<sequence length="103" mass="10791">MEPCKSVHGAPSSKVGGVTRAVNVSEFDLELGAKGLLRRTANDEPHMPPTGGQQLSDVPVEDDDVLATFIDGDLPESVPVGSGVRAMYLYCHGVGAGSRLNDK</sequence>
<evidence type="ECO:0000313" key="2">
    <source>
        <dbReference type="EMBL" id="KKN09486.1"/>
    </source>
</evidence>
<protein>
    <submittedName>
        <fullName evidence="2">Uncharacterized protein</fullName>
    </submittedName>
</protein>
<dbReference type="AlphaFoldDB" id="A0A0F9Q8D7"/>
<gene>
    <name evidence="2" type="ORF">LCGC14_1046030</name>
</gene>
<proteinExistence type="predicted"/>
<feature type="region of interest" description="Disordered" evidence="1">
    <location>
        <begin position="38"/>
        <end position="59"/>
    </location>
</feature>
<organism evidence="2">
    <name type="scientific">marine sediment metagenome</name>
    <dbReference type="NCBI Taxonomy" id="412755"/>
    <lineage>
        <taxon>unclassified sequences</taxon>
        <taxon>metagenomes</taxon>
        <taxon>ecological metagenomes</taxon>
    </lineage>
</organism>
<accession>A0A0F9Q8D7</accession>
<name>A0A0F9Q8D7_9ZZZZ</name>
<dbReference type="EMBL" id="LAZR01004342">
    <property type="protein sequence ID" value="KKN09486.1"/>
    <property type="molecule type" value="Genomic_DNA"/>
</dbReference>
<reference evidence="2" key="1">
    <citation type="journal article" date="2015" name="Nature">
        <title>Complex archaea that bridge the gap between prokaryotes and eukaryotes.</title>
        <authorList>
            <person name="Spang A."/>
            <person name="Saw J.H."/>
            <person name="Jorgensen S.L."/>
            <person name="Zaremba-Niedzwiedzka K."/>
            <person name="Martijn J."/>
            <person name="Lind A.E."/>
            <person name="van Eijk R."/>
            <person name="Schleper C."/>
            <person name="Guy L."/>
            <person name="Ettema T.J."/>
        </authorList>
    </citation>
    <scope>NUCLEOTIDE SEQUENCE</scope>
</reference>
<comment type="caution">
    <text evidence="2">The sequence shown here is derived from an EMBL/GenBank/DDBJ whole genome shotgun (WGS) entry which is preliminary data.</text>
</comment>
<evidence type="ECO:0000256" key="1">
    <source>
        <dbReference type="SAM" id="MobiDB-lite"/>
    </source>
</evidence>